<dbReference type="SUPFAM" id="SSF161111">
    <property type="entry name" value="Cation efflux protein transmembrane domain-like"/>
    <property type="match status" value="1"/>
</dbReference>
<evidence type="ECO:0000313" key="16">
    <source>
        <dbReference type="EMBL" id="NOV49673.1"/>
    </source>
</evidence>
<evidence type="ECO:0000256" key="3">
    <source>
        <dbReference type="ARBA" id="ARBA00022448"/>
    </source>
</evidence>
<feature type="transmembrane region" description="Helical" evidence="13">
    <location>
        <begin position="216"/>
        <end position="237"/>
    </location>
</feature>
<proteinExistence type="inferred from homology"/>
<evidence type="ECO:0000259" key="14">
    <source>
        <dbReference type="Pfam" id="PF01545"/>
    </source>
</evidence>
<dbReference type="InterPro" id="IPR050681">
    <property type="entry name" value="CDF/SLC30A"/>
</dbReference>
<dbReference type="InterPro" id="IPR002524">
    <property type="entry name" value="Cation_efflux"/>
</dbReference>
<keyword evidence="5" id="KW-0479">Metal-binding</keyword>
<comment type="catalytic activity">
    <reaction evidence="12">
        <text>Zn(2+)(in) + 2 H(+)(out) = Zn(2+)(out) + 2 H(+)(in)</text>
        <dbReference type="Rhea" id="RHEA:72627"/>
        <dbReference type="ChEBI" id="CHEBI:15378"/>
        <dbReference type="ChEBI" id="CHEBI:29105"/>
    </reaction>
</comment>
<evidence type="ECO:0000256" key="10">
    <source>
        <dbReference type="ARBA" id="ARBA00023136"/>
    </source>
</evidence>
<organism evidence="16">
    <name type="scientific">Xenopsylla cheopis</name>
    <name type="common">Oriental rat flea</name>
    <name type="synonym">Pulex cheopis</name>
    <dbReference type="NCBI Taxonomy" id="163159"/>
    <lineage>
        <taxon>Eukaryota</taxon>
        <taxon>Metazoa</taxon>
        <taxon>Ecdysozoa</taxon>
        <taxon>Arthropoda</taxon>
        <taxon>Hexapoda</taxon>
        <taxon>Insecta</taxon>
        <taxon>Pterygota</taxon>
        <taxon>Neoptera</taxon>
        <taxon>Endopterygota</taxon>
        <taxon>Siphonaptera</taxon>
        <taxon>Pulicidae</taxon>
        <taxon>Xenopsyllinae</taxon>
        <taxon>Xenopsylla</taxon>
    </lineage>
</organism>
<sequence length="415" mass="45961">MVFTNNRKLKGTNESDLQRLLDDVPDLIVVDPPQIHFDDCDLLHSREYSGTSGSLTGSYGTVTSPGAHRVVFCVHGKAQAICCGELPPEPPIMDPEPHCHFTRKEGIDKKARRKLIIASTLCVMFMIAEVIGGVLSGSLAIATDAAHLLTDFASFMISLFSLWVASRPPTRQMSFGWYRAEVIGAVTSVLLIWVVTGILVYMAVLRILYEDFEIDATIMLITSGLGVGVTLVMGLSLHQHGHSHGGGSSHSHGEKENINVRAAFIHVIGDFIQSFGVFVAALVIYYKPSWRIVDPICTFLFSVLVLGTTFSILRDALQVLMEGMPRGVDFLEVMNTFLRIDGVVRVHNLRVWALSLDKTALSAHLAIRPGASPQEILKLATRNVHDKYHFFEMTLQIEEFREDMEDCNQCKPPLN</sequence>
<dbReference type="InterPro" id="IPR027469">
    <property type="entry name" value="Cation_efflux_TMD_sf"/>
</dbReference>
<dbReference type="PANTHER" id="PTHR11562">
    <property type="entry name" value="CATION EFFLUX PROTEIN/ ZINC TRANSPORTER"/>
    <property type="match status" value="1"/>
</dbReference>
<dbReference type="GO" id="GO:0005886">
    <property type="term" value="C:plasma membrane"/>
    <property type="evidence" value="ECO:0007669"/>
    <property type="project" value="TreeGrafter"/>
</dbReference>
<reference evidence="16" key="1">
    <citation type="submission" date="2020-03" db="EMBL/GenBank/DDBJ databases">
        <title>Transcriptomic Profiling of the Digestive Tract of the Rat Flea, Xenopsylla cheopis, Following Blood Feeding and Infection with Yersinia pestis.</title>
        <authorList>
            <person name="Bland D.M."/>
            <person name="Martens C.A."/>
            <person name="Virtaneva K."/>
            <person name="Kanakabandi K."/>
            <person name="Long D."/>
            <person name="Rosenke R."/>
            <person name="Saturday G.A."/>
            <person name="Hoyt F.H."/>
            <person name="Bruno D.P."/>
            <person name="Ribeiro J.M.C."/>
            <person name="Hinnebusch J."/>
        </authorList>
    </citation>
    <scope>NUCLEOTIDE SEQUENCE</scope>
</reference>
<keyword evidence="3" id="KW-0813">Transport</keyword>
<evidence type="ECO:0000256" key="2">
    <source>
        <dbReference type="ARBA" id="ARBA00008873"/>
    </source>
</evidence>
<feature type="domain" description="Cation efflux protein transmembrane" evidence="14">
    <location>
        <begin position="115"/>
        <end position="321"/>
    </location>
</feature>
<protein>
    <submittedName>
        <fullName evidence="16">Putative zn2+ transporter msc2 cation diffusion facilitator superfamily</fullName>
    </submittedName>
</protein>
<evidence type="ECO:0000256" key="4">
    <source>
        <dbReference type="ARBA" id="ARBA00022692"/>
    </source>
</evidence>
<dbReference type="EMBL" id="GIIL01005947">
    <property type="protein sequence ID" value="NOV49673.1"/>
    <property type="molecule type" value="Transcribed_RNA"/>
</dbReference>
<dbReference type="InterPro" id="IPR058533">
    <property type="entry name" value="Cation_efflux_TM"/>
</dbReference>
<dbReference type="FunFam" id="1.20.1510.10:FF:000002">
    <property type="entry name" value="zinc transporter 3 isoform X1"/>
    <property type="match status" value="1"/>
</dbReference>
<evidence type="ECO:0000256" key="5">
    <source>
        <dbReference type="ARBA" id="ARBA00022723"/>
    </source>
</evidence>
<evidence type="ECO:0000256" key="1">
    <source>
        <dbReference type="ARBA" id="ARBA00004638"/>
    </source>
</evidence>
<evidence type="ECO:0000256" key="13">
    <source>
        <dbReference type="SAM" id="Phobius"/>
    </source>
</evidence>
<feature type="transmembrane region" description="Helical" evidence="13">
    <location>
        <begin position="177"/>
        <end position="204"/>
    </location>
</feature>
<comment type="similarity">
    <text evidence="2">Belongs to the cation diffusion facilitator (CDF) transporter (TC 2.A.4) family. SLC30A subfamily.</text>
</comment>
<evidence type="ECO:0000256" key="6">
    <source>
        <dbReference type="ARBA" id="ARBA00022833"/>
    </source>
</evidence>
<evidence type="ECO:0000256" key="9">
    <source>
        <dbReference type="ARBA" id="ARBA00023065"/>
    </source>
</evidence>
<dbReference type="GO" id="GO:0010043">
    <property type="term" value="P:response to zinc ion"/>
    <property type="evidence" value="ECO:0007669"/>
    <property type="project" value="TreeGrafter"/>
</dbReference>
<keyword evidence="8 13" id="KW-1133">Transmembrane helix</keyword>
<feature type="transmembrane region" description="Helical" evidence="13">
    <location>
        <begin position="145"/>
        <end position="165"/>
    </location>
</feature>
<dbReference type="Gene3D" id="1.20.1510.10">
    <property type="entry name" value="Cation efflux protein transmembrane domain"/>
    <property type="match status" value="1"/>
</dbReference>
<dbReference type="GO" id="GO:0030658">
    <property type="term" value="C:transport vesicle membrane"/>
    <property type="evidence" value="ECO:0007669"/>
    <property type="project" value="UniProtKB-SubCell"/>
</dbReference>
<dbReference type="NCBIfam" id="TIGR01297">
    <property type="entry name" value="CDF"/>
    <property type="match status" value="1"/>
</dbReference>
<evidence type="ECO:0000256" key="7">
    <source>
        <dbReference type="ARBA" id="ARBA00022906"/>
    </source>
</evidence>
<accession>A0A6M2DU55</accession>
<dbReference type="PANTHER" id="PTHR11562:SF17">
    <property type="entry name" value="RE54080P-RELATED"/>
    <property type="match status" value="1"/>
</dbReference>
<dbReference type="GO" id="GO:0046872">
    <property type="term" value="F:metal ion binding"/>
    <property type="evidence" value="ECO:0007669"/>
    <property type="project" value="UniProtKB-KW"/>
</dbReference>
<keyword evidence="7" id="KW-0864">Zinc transport</keyword>
<feature type="transmembrane region" description="Helical" evidence="13">
    <location>
        <begin position="292"/>
        <end position="313"/>
    </location>
</feature>
<evidence type="ECO:0000256" key="11">
    <source>
        <dbReference type="ARBA" id="ARBA00023329"/>
    </source>
</evidence>
<dbReference type="Pfam" id="PF01545">
    <property type="entry name" value="Cation_efflux"/>
    <property type="match status" value="1"/>
</dbReference>
<evidence type="ECO:0000256" key="12">
    <source>
        <dbReference type="ARBA" id="ARBA00048349"/>
    </source>
</evidence>
<feature type="transmembrane region" description="Helical" evidence="13">
    <location>
        <begin position="115"/>
        <end position="139"/>
    </location>
</feature>
<keyword evidence="4 13" id="KW-0812">Transmembrane</keyword>
<dbReference type="InterPro" id="IPR027470">
    <property type="entry name" value="Cation_efflux_CTD"/>
</dbReference>
<dbReference type="AlphaFoldDB" id="A0A6M2DU55"/>
<keyword evidence="11" id="KW-0968">Cytoplasmic vesicle</keyword>
<comment type="subcellular location">
    <subcellularLocation>
        <location evidence="1">Cytoplasmic vesicle</location>
        <location evidence="1">Secretory vesicle membrane</location>
        <topology evidence="1">Multi-pass membrane protein</topology>
    </subcellularLocation>
</comment>
<feature type="domain" description="Cation efflux protein cytoplasmic" evidence="15">
    <location>
        <begin position="325"/>
        <end position="399"/>
    </location>
</feature>
<name>A0A6M2DU55_XENCH</name>
<dbReference type="Pfam" id="PF16916">
    <property type="entry name" value="ZT_dimer"/>
    <property type="match status" value="1"/>
</dbReference>
<evidence type="ECO:0000259" key="15">
    <source>
        <dbReference type="Pfam" id="PF16916"/>
    </source>
</evidence>
<keyword evidence="9" id="KW-0406">Ion transport</keyword>
<keyword evidence="10 13" id="KW-0472">Membrane</keyword>
<feature type="transmembrane region" description="Helical" evidence="13">
    <location>
        <begin position="258"/>
        <end position="286"/>
    </location>
</feature>
<keyword evidence="6" id="KW-0862">Zinc</keyword>
<evidence type="ECO:0000256" key="8">
    <source>
        <dbReference type="ARBA" id="ARBA00022989"/>
    </source>
</evidence>
<dbReference type="GO" id="GO:0005385">
    <property type="term" value="F:zinc ion transmembrane transporter activity"/>
    <property type="evidence" value="ECO:0007669"/>
    <property type="project" value="TreeGrafter"/>
</dbReference>